<protein>
    <submittedName>
        <fullName evidence="1">Bacteriocin-protection protein</fullName>
    </submittedName>
</protein>
<evidence type="ECO:0000313" key="1">
    <source>
        <dbReference type="EMBL" id="TDG00235.1"/>
    </source>
</evidence>
<proteinExistence type="predicted"/>
<organism evidence="1 2">
    <name type="scientific">Paenibacillus piri</name>
    <dbReference type="NCBI Taxonomy" id="2547395"/>
    <lineage>
        <taxon>Bacteria</taxon>
        <taxon>Bacillati</taxon>
        <taxon>Bacillota</taxon>
        <taxon>Bacilli</taxon>
        <taxon>Bacillales</taxon>
        <taxon>Paenibacillaceae</taxon>
        <taxon>Paenibacillus</taxon>
    </lineage>
</organism>
<accession>A0A4V2ZUA2</accession>
<comment type="caution">
    <text evidence="1">The sequence shown here is derived from an EMBL/GenBank/DDBJ whole genome shotgun (WGS) entry which is preliminary data.</text>
</comment>
<dbReference type="RefSeq" id="WP_133224944.1">
    <property type="nucleotide sequence ID" value="NZ_SMRT01000001.1"/>
</dbReference>
<dbReference type="Pfam" id="PF13376">
    <property type="entry name" value="OmdA"/>
    <property type="match status" value="1"/>
</dbReference>
<reference evidence="1 2" key="1">
    <citation type="submission" date="2019-03" db="EMBL/GenBank/DDBJ databases">
        <title>This is whole genome sequence of Paenibacillus sp MS74 strain.</title>
        <authorList>
            <person name="Trinh H.N."/>
        </authorList>
    </citation>
    <scope>NUCLEOTIDE SEQUENCE [LARGE SCALE GENOMIC DNA]</scope>
    <source>
        <strain evidence="1 2">MS74</strain>
    </source>
</reference>
<sequence>MNPLFFTEPSEFRAWLEAHHDQAAEQWVGYYKKGSGKPSVTWPESVDEALCFGWIDGLRKSIDESSYMIRFTPRKPGSIWSAVNIERVKELTGLGLMRPEGLRAFEGRKQNKSAIYAHEQKGAAELDEAYERQFRANPKAWAFFQTQAAWYRKTAIWKIVSAKKEETKLRRLAELIEYSEQGRPVPSLSWQKK</sequence>
<dbReference type="AlphaFoldDB" id="A0A4V2ZUA2"/>
<name>A0A4V2ZUA2_9BACL</name>
<dbReference type="OrthoDB" id="9796999at2"/>
<dbReference type="Proteomes" id="UP000295636">
    <property type="component" value="Unassembled WGS sequence"/>
</dbReference>
<dbReference type="EMBL" id="SMRT01000001">
    <property type="protein sequence ID" value="TDG00235.1"/>
    <property type="molecule type" value="Genomic_DNA"/>
</dbReference>
<evidence type="ECO:0000313" key="2">
    <source>
        <dbReference type="Proteomes" id="UP000295636"/>
    </source>
</evidence>
<keyword evidence="2" id="KW-1185">Reference proteome</keyword>
<gene>
    <name evidence="1" type="ORF">E1757_00920</name>
</gene>